<dbReference type="InterPro" id="IPR040171">
    <property type="entry name" value="USBP1-like"/>
</dbReference>
<feature type="region of interest" description="Disordered" evidence="2">
    <location>
        <begin position="63"/>
        <end position="87"/>
    </location>
</feature>
<evidence type="ECO:0000313" key="5">
    <source>
        <dbReference type="Proteomes" id="UP000694621"/>
    </source>
</evidence>
<dbReference type="AlphaFoldDB" id="A0A8B9JZS3"/>
<organism evidence="4 5">
    <name type="scientific">Astyanax mexicanus</name>
    <name type="common">Blind cave fish</name>
    <name type="synonym">Astyanax fasciatus mexicanus</name>
    <dbReference type="NCBI Taxonomy" id="7994"/>
    <lineage>
        <taxon>Eukaryota</taxon>
        <taxon>Metazoa</taxon>
        <taxon>Chordata</taxon>
        <taxon>Craniata</taxon>
        <taxon>Vertebrata</taxon>
        <taxon>Euteleostomi</taxon>
        <taxon>Actinopterygii</taxon>
        <taxon>Neopterygii</taxon>
        <taxon>Teleostei</taxon>
        <taxon>Ostariophysi</taxon>
        <taxon>Characiformes</taxon>
        <taxon>Characoidei</taxon>
        <taxon>Acestrorhamphidae</taxon>
        <taxon>Acestrorhamphinae</taxon>
        <taxon>Astyanax</taxon>
    </lineage>
</organism>
<dbReference type="PANTHER" id="PTHR23347">
    <property type="entry name" value="COLORECTAL MUTANT CANCER PROTEIN MCC PROTEIN -RELATED"/>
    <property type="match status" value="1"/>
</dbReference>
<reference evidence="4" key="1">
    <citation type="submission" date="2025-08" db="UniProtKB">
        <authorList>
            <consortium name="Ensembl"/>
        </authorList>
    </citation>
    <scope>IDENTIFICATION</scope>
</reference>
<feature type="region of interest" description="Disordered" evidence="2">
    <location>
        <begin position="605"/>
        <end position="635"/>
    </location>
</feature>
<accession>A0A8B9JZS3</accession>
<dbReference type="Ensembl" id="ENSAMXT00005032045.1">
    <property type="protein sequence ID" value="ENSAMXP00005029220.1"/>
    <property type="gene ID" value="ENSAMXG00005014470.1"/>
</dbReference>
<dbReference type="PANTHER" id="PTHR23347:SF4">
    <property type="entry name" value="COLORECTAL MUTANT CANCER PROTEIN"/>
    <property type="match status" value="1"/>
</dbReference>
<dbReference type="InterPro" id="IPR019536">
    <property type="entry name" value="USHBP1_PDZ-bd"/>
</dbReference>
<evidence type="ECO:0000256" key="1">
    <source>
        <dbReference type="SAM" id="Coils"/>
    </source>
</evidence>
<evidence type="ECO:0000256" key="2">
    <source>
        <dbReference type="SAM" id="MobiDB-lite"/>
    </source>
</evidence>
<evidence type="ECO:0000313" key="4">
    <source>
        <dbReference type="Ensembl" id="ENSAMXP00005029220.1"/>
    </source>
</evidence>
<dbReference type="Proteomes" id="UP000694621">
    <property type="component" value="Unplaced"/>
</dbReference>
<feature type="compositionally biased region" description="Low complexity" evidence="2">
    <location>
        <begin position="473"/>
        <end position="492"/>
    </location>
</feature>
<feature type="domain" description="Harmonin-binding protein USHBP1 PDZ-binding" evidence="3">
    <location>
        <begin position="658"/>
        <end position="695"/>
    </location>
</feature>
<feature type="region of interest" description="Disordered" evidence="2">
    <location>
        <begin position="229"/>
        <end position="268"/>
    </location>
</feature>
<evidence type="ECO:0000259" key="3">
    <source>
        <dbReference type="Pfam" id="PF10506"/>
    </source>
</evidence>
<proteinExistence type="predicted"/>
<dbReference type="Pfam" id="PF10506">
    <property type="entry name" value="USHBP1_PDZ-bd"/>
    <property type="match status" value="1"/>
</dbReference>
<sequence>MYSVCIHLFFLSLSLSLSLSLYCFLSLSLSLSIALSLSHSLYCFLSLSLREEDEFSELRSELSHSQQEVNEDERSVDQDPDQASVSLPENQSTLVTADMDNCSDLNSELQRVLTGLESVVCGRKKSACSLSVAEVDRHIEQLTTASQHCDLAIKTVEEIEGALGRDFYPSLCEERVRWEKELAGLREENESLTAMLCSKEEDLNRTKATMSAIREERDRLRRRVRELQTRLQSVQPGGGQSSPGRLTPAGRPINPSTGELSTSSSSNDIPVAKVAERVKLSKTRSESSSTERAVLGSEISSIGVSSNVAEHLAHSLQDCSNIQEIFQTLYSHGSAISENKIREFEVETERLNRCEKRKKKLDANRFIIHLHKVEKNSAPCRSDALSEQCIEAYELLLALAESEQGLVLGQFRAAGVSTMGEQSAEESITQVLKRAHDCRKTAENAAKDLLVRLDGSCGAAFSVTGCSVQPWESLSSNSHTSTTSSTASSCDTDFSKEDEQRLKDYVQQLKNERAAVKLTMLELESVHIDPLSYDVKPRGDSQRLDLENAVLMQELMAMKEEMAELKAQLYLLEKEKKALELKLSTREAQEQAYLVHIEHLKSEVEEQQEQRRRSLGSTGSSGAKDKRDSSAVSVSELRSLSDSDLAAELTNALRREKKLKSRVQELVTALERLTKSGEVRHQQSAEFVNDLKRANR</sequence>
<feature type="coiled-coil region" evidence="1">
    <location>
        <begin position="646"/>
        <end position="676"/>
    </location>
</feature>
<name>A0A8B9JZS3_ASTMX</name>
<keyword evidence="1" id="KW-0175">Coiled coil</keyword>
<feature type="region of interest" description="Disordered" evidence="2">
    <location>
        <begin position="472"/>
        <end position="493"/>
    </location>
</feature>
<protein>
    <submittedName>
        <fullName evidence="4">MCC regulator of WNT signaling pathway</fullName>
    </submittedName>
</protein>